<reference evidence="1" key="1">
    <citation type="journal article" date="2015" name="Nature">
        <title>Complex archaea that bridge the gap between prokaryotes and eukaryotes.</title>
        <authorList>
            <person name="Spang A."/>
            <person name="Saw J.H."/>
            <person name="Jorgensen S.L."/>
            <person name="Zaremba-Niedzwiedzka K."/>
            <person name="Martijn J."/>
            <person name="Lind A.E."/>
            <person name="van Eijk R."/>
            <person name="Schleper C."/>
            <person name="Guy L."/>
            <person name="Ettema T.J."/>
        </authorList>
    </citation>
    <scope>NUCLEOTIDE SEQUENCE</scope>
</reference>
<sequence length="109" mass="11582">MPVHSVSLIPGGVRVCVAANNCVEFRARDFPGNRAAKAAGLKQALQDWLDVRQPIADLSDDDPDKSADPSRPDLFWDAGDLVSRPALVTGVTVTGSGPSTEVILSLRRS</sequence>
<name>A0A0F9DYP7_9ZZZZ</name>
<proteinExistence type="predicted"/>
<dbReference type="EMBL" id="LAZR01029655">
    <property type="protein sequence ID" value="KKL58931.1"/>
    <property type="molecule type" value="Genomic_DNA"/>
</dbReference>
<organism evidence="1">
    <name type="scientific">marine sediment metagenome</name>
    <dbReference type="NCBI Taxonomy" id="412755"/>
    <lineage>
        <taxon>unclassified sequences</taxon>
        <taxon>metagenomes</taxon>
        <taxon>ecological metagenomes</taxon>
    </lineage>
</organism>
<accession>A0A0F9DYP7</accession>
<comment type="caution">
    <text evidence="1">The sequence shown here is derived from an EMBL/GenBank/DDBJ whole genome shotgun (WGS) entry which is preliminary data.</text>
</comment>
<dbReference type="AlphaFoldDB" id="A0A0F9DYP7"/>
<protein>
    <submittedName>
        <fullName evidence="1">Uncharacterized protein</fullName>
    </submittedName>
</protein>
<gene>
    <name evidence="1" type="ORF">LCGC14_2220420</name>
</gene>
<evidence type="ECO:0000313" key="1">
    <source>
        <dbReference type="EMBL" id="KKL58931.1"/>
    </source>
</evidence>